<dbReference type="EMBL" id="UYRV01029877">
    <property type="protein sequence ID" value="VDK84089.1"/>
    <property type="molecule type" value="Genomic_DNA"/>
</dbReference>
<name>A0A3P6TL55_CYLGO</name>
<dbReference type="AlphaFoldDB" id="A0A3P6TL55"/>
<sequence length="269" mass="29339">MEIKPKTASVFSQTINGITQKVNEDIASGTSVGGINPEGSVNVIKVAAPFSNQLNMEHEIINLKPKISNVFSHTTSEITRDENQDIAGRTHMQGIRPDLYAGESTNLIKIVPPFPQQLVERKTVIMPKISNVISQTTNEITQSEDLASRTSLDGVGKESVNVIKVAGPLSHVRLNMENGAMKFRPKLSNVFSHTISEITQGENQDIAGRTHIQGNRLYAGDSTGLIKIMAPVPHQLNLGRKTVIMPEISSVISQTTNGITQKTNREIII</sequence>
<gene>
    <name evidence="1" type="ORF">CGOC_LOCUS8227</name>
</gene>
<accession>A0A3P6TL55</accession>
<evidence type="ECO:0000313" key="1">
    <source>
        <dbReference type="EMBL" id="VDK84089.1"/>
    </source>
</evidence>
<proteinExistence type="predicted"/>
<reference evidence="1 2" key="1">
    <citation type="submission" date="2018-11" db="EMBL/GenBank/DDBJ databases">
        <authorList>
            <consortium name="Pathogen Informatics"/>
        </authorList>
    </citation>
    <scope>NUCLEOTIDE SEQUENCE [LARGE SCALE GENOMIC DNA]</scope>
</reference>
<organism evidence="1 2">
    <name type="scientific">Cylicostephanus goldi</name>
    <name type="common">Nematode worm</name>
    <dbReference type="NCBI Taxonomy" id="71465"/>
    <lineage>
        <taxon>Eukaryota</taxon>
        <taxon>Metazoa</taxon>
        <taxon>Ecdysozoa</taxon>
        <taxon>Nematoda</taxon>
        <taxon>Chromadorea</taxon>
        <taxon>Rhabditida</taxon>
        <taxon>Rhabditina</taxon>
        <taxon>Rhabditomorpha</taxon>
        <taxon>Strongyloidea</taxon>
        <taxon>Strongylidae</taxon>
        <taxon>Cylicostephanus</taxon>
    </lineage>
</organism>
<dbReference type="Proteomes" id="UP000271889">
    <property type="component" value="Unassembled WGS sequence"/>
</dbReference>
<protein>
    <submittedName>
        <fullName evidence="1">Uncharacterized protein</fullName>
    </submittedName>
</protein>
<keyword evidence="2" id="KW-1185">Reference proteome</keyword>
<evidence type="ECO:0000313" key="2">
    <source>
        <dbReference type="Proteomes" id="UP000271889"/>
    </source>
</evidence>